<name>A0A067RU22_ZOONE</name>
<reference evidence="2 3" key="1">
    <citation type="journal article" date="2014" name="Nat. Commun.">
        <title>Molecular traces of alternative social organization in a termite genome.</title>
        <authorList>
            <person name="Terrapon N."/>
            <person name="Li C."/>
            <person name="Robertson H.M."/>
            <person name="Ji L."/>
            <person name="Meng X."/>
            <person name="Booth W."/>
            <person name="Chen Z."/>
            <person name="Childers C.P."/>
            <person name="Glastad K.M."/>
            <person name="Gokhale K."/>
            <person name="Gowin J."/>
            <person name="Gronenberg W."/>
            <person name="Hermansen R.A."/>
            <person name="Hu H."/>
            <person name="Hunt B.G."/>
            <person name="Huylmans A.K."/>
            <person name="Khalil S.M."/>
            <person name="Mitchell R.D."/>
            <person name="Munoz-Torres M.C."/>
            <person name="Mustard J.A."/>
            <person name="Pan H."/>
            <person name="Reese J.T."/>
            <person name="Scharf M.E."/>
            <person name="Sun F."/>
            <person name="Vogel H."/>
            <person name="Xiao J."/>
            <person name="Yang W."/>
            <person name="Yang Z."/>
            <person name="Yang Z."/>
            <person name="Zhou J."/>
            <person name="Zhu J."/>
            <person name="Brent C.S."/>
            <person name="Elsik C.G."/>
            <person name="Goodisman M.A."/>
            <person name="Liberles D.A."/>
            <person name="Roe R.M."/>
            <person name="Vargo E.L."/>
            <person name="Vilcinskas A."/>
            <person name="Wang J."/>
            <person name="Bornberg-Bauer E."/>
            <person name="Korb J."/>
            <person name="Zhang G."/>
            <person name="Liebig J."/>
        </authorList>
    </citation>
    <scope>NUCLEOTIDE SEQUENCE [LARGE SCALE GENOMIC DNA]</scope>
    <source>
        <tissue evidence="2">Whole organism</tissue>
    </source>
</reference>
<protein>
    <submittedName>
        <fullName evidence="2">Uncharacterized protein</fullName>
    </submittedName>
</protein>
<proteinExistence type="predicted"/>
<dbReference type="AlphaFoldDB" id="A0A067RU22"/>
<dbReference type="STRING" id="136037.A0A067RU22"/>
<keyword evidence="3" id="KW-1185">Reference proteome</keyword>
<feature type="region of interest" description="Disordered" evidence="1">
    <location>
        <begin position="1"/>
        <end position="21"/>
    </location>
</feature>
<dbReference type="Proteomes" id="UP000027135">
    <property type="component" value="Unassembled WGS sequence"/>
</dbReference>
<gene>
    <name evidence="2" type="ORF">L798_06312</name>
</gene>
<dbReference type="InParanoid" id="A0A067RU22"/>
<evidence type="ECO:0000313" key="3">
    <source>
        <dbReference type="Proteomes" id="UP000027135"/>
    </source>
</evidence>
<organism evidence="2 3">
    <name type="scientific">Zootermopsis nevadensis</name>
    <name type="common">Dampwood termite</name>
    <dbReference type="NCBI Taxonomy" id="136037"/>
    <lineage>
        <taxon>Eukaryota</taxon>
        <taxon>Metazoa</taxon>
        <taxon>Ecdysozoa</taxon>
        <taxon>Arthropoda</taxon>
        <taxon>Hexapoda</taxon>
        <taxon>Insecta</taxon>
        <taxon>Pterygota</taxon>
        <taxon>Neoptera</taxon>
        <taxon>Polyneoptera</taxon>
        <taxon>Dictyoptera</taxon>
        <taxon>Blattodea</taxon>
        <taxon>Blattoidea</taxon>
        <taxon>Termitoidae</taxon>
        <taxon>Termopsidae</taxon>
        <taxon>Zootermopsis</taxon>
    </lineage>
</organism>
<dbReference type="EMBL" id="KK852420">
    <property type="protein sequence ID" value="KDR24310.1"/>
    <property type="molecule type" value="Genomic_DNA"/>
</dbReference>
<evidence type="ECO:0000256" key="1">
    <source>
        <dbReference type="SAM" id="MobiDB-lite"/>
    </source>
</evidence>
<feature type="compositionally biased region" description="Acidic residues" evidence="1">
    <location>
        <begin position="62"/>
        <end position="78"/>
    </location>
</feature>
<sequence length="84" mass="9385">MTALRVGDLNLSGEDDLSSDDADEDFVYGMSVNAQDVALYGEGYANYKARKLNELYGKEDSEHDEEYSQECSSDDQEDPASRFV</sequence>
<feature type="region of interest" description="Disordered" evidence="1">
    <location>
        <begin position="58"/>
        <end position="84"/>
    </location>
</feature>
<accession>A0A067RU22</accession>
<evidence type="ECO:0000313" key="2">
    <source>
        <dbReference type="EMBL" id="KDR24310.1"/>
    </source>
</evidence>